<feature type="region of interest" description="Disordered" evidence="1">
    <location>
        <begin position="92"/>
        <end position="144"/>
    </location>
</feature>
<evidence type="ECO:0000313" key="3">
    <source>
        <dbReference type="Proteomes" id="UP001642540"/>
    </source>
</evidence>
<dbReference type="EMBL" id="CAXLJM020000026">
    <property type="protein sequence ID" value="CAL8094048.1"/>
    <property type="molecule type" value="Genomic_DNA"/>
</dbReference>
<evidence type="ECO:0000313" key="2">
    <source>
        <dbReference type="EMBL" id="CAL8094048.1"/>
    </source>
</evidence>
<feature type="region of interest" description="Disordered" evidence="1">
    <location>
        <begin position="15"/>
        <end position="34"/>
    </location>
</feature>
<proteinExistence type="predicted"/>
<comment type="caution">
    <text evidence="2">The sequence shown here is derived from an EMBL/GenBank/DDBJ whole genome shotgun (WGS) entry which is preliminary data.</text>
</comment>
<gene>
    <name evidence="2" type="ORF">ODALV1_LOCUS8682</name>
</gene>
<sequence length="144" mass="16600">MLLKKKPKTLLDLLRPDPTSVARQSQEKQVENQKSAKLRQFVLDQSVWFRSFSKNSPPWSLGKVVQVLGPLTYLVKADGRTYKRHVDHILDGEVVQSQPNPESDVDDDDDSFSLGPVEVVPEPEVHPRYPVRQRRPPDFYRPQN</sequence>
<dbReference type="Proteomes" id="UP001642540">
    <property type="component" value="Unassembled WGS sequence"/>
</dbReference>
<organism evidence="2 3">
    <name type="scientific">Orchesella dallaii</name>
    <dbReference type="NCBI Taxonomy" id="48710"/>
    <lineage>
        <taxon>Eukaryota</taxon>
        <taxon>Metazoa</taxon>
        <taxon>Ecdysozoa</taxon>
        <taxon>Arthropoda</taxon>
        <taxon>Hexapoda</taxon>
        <taxon>Collembola</taxon>
        <taxon>Entomobryomorpha</taxon>
        <taxon>Entomobryoidea</taxon>
        <taxon>Orchesellidae</taxon>
        <taxon>Orchesellinae</taxon>
        <taxon>Orchesella</taxon>
    </lineage>
</organism>
<keyword evidence="3" id="KW-1185">Reference proteome</keyword>
<protein>
    <submittedName>
        <fullName evidence="2">Uncharacterized protein</fullName>
    </submittedName>
</protein>
<accession>A0ABP1QFG8</accession>
<reference evidence="2 3" key="1">
    <citation type="submission" date="2024-08" db="EMBL/GenBank/DDBJ databases">
        <authorList>
            <person name="Cucini C."/>
            <person name="Frati F."/>
        </authorList>
    </citation>
    <scope>NUCLEOTIDE SEQUENCE [LARGE SCALE GENOMIC DNA]</scope>
</reference>
<name>A0ABP1QFG8_9HEXA</name>
<evidence type="ECO:0000256" key="1">
    <source>
        <dbReference type="SAM" id="MobiDB-lite"/>
    </source>
</evidence>